<protein>
    <submittedName>
        <fullName evidence="3">Tripartite tricarboxylate transporter TctB family protein</fullName>
    </submittedName>
</protein>
<feature type="transmembrane region" description="Helical" evidence="1">
    <location>
        <begin position="77"/>
        <end position="99"/>
    </location>
</feature>
<comment type="caution">
    <text evidence="3">The sequence shown here is derived from an EMBL/GenBank/DDBJ whole genome shotgun (WGS) entry which is preliminary data.</text>
</comment>
<dbReference type="AlphaFoldDB" id="A0A366XV60"/>
<feature type="transmembrane region" description="Helical" evidence="1">
    <location>
        <begin position="12"/>
        <end position="33"/>
    </location>
</feature>
<keyword evidence="1" id="KW-0812">Transmembrane</keyword>
<dbReference type="Pfam" id="PF07331">
    <property type="entry name" value="TctB"/>
    <property type="match status" value="1"/>
</dbReference>
<dbReference type="OrthoDB" id="2426743at2"/>
<proteinExistence type="predicted"/>
<reference evidence="3 4" key="1">
    <citation type="submission" date="2018-07" db="EMBL/GenBank/DDBJ databases">
        <title>Lottiidibacillus patelloidae gen. nov., sp. nov., isolated from the intestinal tract of a marine limpet and the reclassification of B. taeanensis BH030017T, B. algicola KMM 3737T and B. hwajinpoensis SW-72T as genus Lottiidibacillus.</title>
        <authorList>
            <person name="Liu R."/>
            <person name="Huang Z."/>
        </authorList>
    </citation>
    <scope>NUCLEOTIDE SEQUENCE [LARGE SCALE GENOMIC DNA]</scope>
    <source>
        <strain evidence="3 4">BH030017</strain>
    </source>
</reference>
<gene>
    <name evidence="3" type="ORF">DS031_19035</name>
</gene>
<feature type="transmembrane region" description="Helical" evidence="1">
    <location>
        <begin position="119"/>
        <end position="139"/>
    </location>
</feature>
<evidence type="ECO:0000259" key="2">
    <source>
        <dbReference type="Pfam" id="PF07331"/>
    </source>
</evidence>
<dbReference type="EMBL" id="QOCW01000026">
    <property type="protein sequence ID" value="RBW68033.1"/>
    <property type="molecule type" value="Genomic_DNA"/>
</dbReference>
<evidence type="ECO:0000313" key="4">
    <source>
        <dbReference type="Proteomes" id="UP000253314"/>
    </source>
</evidence>
<dbReference type="Proteomes" id="UP000253314">
    <property type="component" value="Unassembled WGS sequence"/>
</dbReference>
<dbReference type="RefSeq" id="WP_113807635.1">
    <property type="nucleotide sequence ID" value="NZ_QOCW01000026.1"/>
</dbReference>
<accession>A0A366XV60</accession>
<keyword evidence="4" id="KW-1185">Reference proteome</keyword>
<organism evidence="3 4">
    <name type="scientific">Bacillus taeanensis</name>
    <dbReference type="NCBI Taxonomy" id="273032"/>
    <lineage>
        <taxon>Bacteria</taxon>
        <taxon>Bacillati</taxon>
        <taxon>Bacillota</taxon>
        <taxon>Bacilli</taxon>
        <taxon>Bacillales</taxon>
        <taxon>Bacillaceae</taxon>
        <taxon>Bacillus</taxon>
    </lineage>
</organism>
<keyword evidence="1" id="KW-0472">Membrane</keyword>
<evidence type="ECO:0000313" key="3">
    <source>
        <dbReference type="EMBL" id="RBW68033.1"/>
    </source>
</evidence>
<keyword evidence="1" id="KW-1133">Transmembrane helix</keyword>
<dbReference type="InterPro" id="IPR009936">
    <property type="entry name" value="DUF1468"/>
</dbReference>
<name>A0A366XV60_9BACI</name>
<sequence length="150" mass="16905">MVNNTQKKISVVLMALALGYLLLSFQLPAFPYAIVDSDVLPKGLGFLLLILSILLFIEKKTTNQQDKPALDKKEIKILLITLGLILAYIVLLEPIGFVLDTMVFLIVTTRILGYQNWKITISVSVIFTLVLYISFNYLLNIYLPQGILPF</sequence>
<evidence type="ECO:0000256" key="1">
    <source>
        <dbReference type="SAM" id="Phobius"/>
    </source>
</evidence>
<feature type="domain" description="DUF1468" evidence="2">
    <location>
        <begin position="10"/>
        <end position="144"/>
    </location>
</feature>
<feature type="transmembrane region" description="Helical" evidence="1">
    <location>
        <begin position="39"/>
        <end position="57"/>
    </location>
</feature>